<dbReference type="InterPro" id="IPR038109">
    <property type="entry name" value="DNA_bind_recomb_sf"/>
</dbReference>
<feature type="active site" description="O-(5'-phospho-DNA)-serine intermediate" evidence="4">
    <location>
        <position position="11"/>
    </location>
</feature>
<keyword evidence="2" id="KW-0238">DNA-binding</keyword>
<dbReference type="PROSITE" id="PS00397">
    <property type="entry name" value="RECOMBINASES_1"/>
    <property type="match status" value="1"/>
</dbReference>
<dbReference type="InterPro" id="IPR006119">
    <property type="entry name" value="Resolv_N"/>
</dbReference>
<sequence length="630" mass="69772">MIPAAAYLRVSTDMQEGSIAEQAEAIEAYARQRGMLVVRTFCDAGISGLTADRRPGLQSLLRTIAGGSPGFDAVLVFDVSRWGRFQNTDEAAYHEFLCWKAGIQVFYVAEHFTNDLSPFSMVVKGLKRVMAAEYSRELSAKVRAGQRRLASMGYRQGGLPGYGLRRMLLGPDGTPKGLLGHGQHKGLTTDRVVLVPGPSEEVAVVRRIFEMYAKDPQLTRIVEVLNREGTPAVGGVAWKIGRVARILSSEKYVGTAVYGKRTQYLGGPEADNPEEDWVRKREAYVPVVCRELFEAVQARRKVRRHVKTNSQVLDSLRELLVKEGRLSLGVINAATGVMSGPQVIVRFGSLIEAYRRLGYTPTRSAYSAGCRQLARWRISLTGFLRDHLRALGHRVTQKGWGLRINDAWSVSFIVLLEKMNGSGQYWRNVHKYPDVDVVVLARLPRNVDVPCDYLILPTHVFPVLPASISRLRDPLLDSFRFRSLSLLEDLAQLSGRREGCLHHECCVDGTGEAPHSLALDTAAKAERRFQRVGETMARLTASRSGARSTAHHGLAHLGQARSSRLAMNHRAEGRVALEGVVLAGTLQALLAEPETIRWLSRSFPRERAALVEASFLPPEKADADESFPTC</sequence>
<evidence type="ECO:0000313" key="7">
    <source>
        <dbReference type="EMBL" id="MDF4024673.1"/>
    </source>
</evidence>
<dbReference type="PROSITE" id="PS51737">
    <property type="entry name" value="RECOMBINASE_DNA_BIND"/>
    <property type="match status" value="1"/>
</dbReference>
<dbReference type="InterPro" id="IPR036162">
    <property type="entry name" value="Resolvase-like_N_sf"/>
</dbReference>
<gene>
    <name evidence="7" type="ORF">P3W24_06840</name>
</gene>
<dbReference type="Pfam" id="PF00239">
    <property type="entry name" value="Resolvase"/>
    <property type="match status" value="1"/>
</dbReference>
<dbReference type="SUPFAM" id="SSF53041">
    <property type="entry name" value="Resolvase-like"/>
    <property type="match status" value="1"/>
</dbReference>
<dbReference type="EMBL" id="JARJJS010000001">
    <property type="protein sequence ID" value="MDF4024673.1"/>
    <property type="molecule type" value="Genomic_DNA"/>
</dbReference>
<keyword evidence="3" id="KW-0233">DNA recombination</keyword>
<keyword evidence="1" id="KW-0229">DNA integration</keyword>
<dbReference type="Gene3D" id="3.90.1750.20">
    <property type="entry name" value="Putative Large Serine Recombinase, Chain B, Domain 2"/>
    <property type="match status" value="1"/>
</dbReference>
<evidence type="ECO:0000313" key="8">
    <source>
        <dbReference type="Proteomes" id="UP001528850"/>
    </source>
</evidence>
<dbReference type="Gene3D" id="3.40.50.1390">
    <property type="entry name" value="Resolvase, N-terminal catalytic domain"/>
    <property type="match status" value="1"/>
</dbReference>
<accession>A0ABT6B9V7</accession>
<dbReference type="InterPro" id="IPR050639">
    <property type="entry name" value="SSR_resolvase"/>
</dbReference>
<name>A0ABT6B9V7_9GAMM</name>
<dbReference type="InterPro" id="IPR006118">
    <property type="entry name" value="Recombinase_CS"/>
</dbReference>
<dbReference type="Pfam" id="PF07508">
    <property type="entry name" value="Recombinase"/>
    <property type="match status" value="1"/>
</dbReference>
<proteinExistence type="predicted"/>
<evidence type="ECO:0000259" key="5">
    <source>
        <dbReference type="PROSITE" id="PS51736"/>
    </source>
</evidence>
<comment type="caution">
    <text evidence="7">The sequence shown here is derived from an EMBL/GenBank/DDBJ whole genome shotgun (WGS) entry which is preliminary data.</text>
</comment>
<protein>
    <submittedName>
        <fullName evidence="7">Recombinase family protein</fullName>
    </submittedName>
</protein>
<dbReference type="InterPro" id="IPR011109">
    <property type="entry name" value="DNA_bind_recombinase_dom"/>
</dbReference>
<dbReference type="PANTHER" id="PTHR30461">
    <property type="entry name" value="DNA-INVERTASE FROM LAMBDOID PROPHAGE"/>
    <property type="match status" value="1"/>
</dbReference>
<keyword evidence="8" id="KW-1185">Reference proteome</keyword>
<evidence type="ECO:0000256" key="2">
    <source>
        <dbReference type="ARBA" id="ARBA00023125"/>
    </source>
</evidence>
<evidence type="ECO:0000256" key="4">
    <source>
        <dbReference type="PROSITE-ProRule" id="PRU10137"/>
    </source>
</evidence>
<reference evidence="7 8" key="1">
    <citation type="journal article" date="2024" name="Curr. Microbiol.">
        <title>Luteibacter sahnii sp. nov., A Novel Yellow-Colored Xanthomonadin Pigment Producing Probiotic Bacterium from Healthy Rice Seed Microbiome.</title>
        <authorList>
            <person name="Jaiswal G."/>
            <person name="Rana R."/>
            <person name="Nayak P.K."/>
            <person name="Chouhan R."/>
            <person name="Gandhi S.G."/>
            <person name="Patel H.K."/>
            <person name="Patil P.B."/>
        </authorList>
    </citation>
    <scope>NUCLEOTIDE SEQUENCE [LARGE SCALE GENOMIC DNA]</scope>
    <source>
        <strain evidence="7 8">PPL201</strain>
    </source>
</reference>
<dbReference type="PROSITE" id="PS51736">
    <property type="entry name" value="RECOMBINASES_3"/>
    <property type="match status" value="1"/>
</dbReference>
<dbReference type="CDD" id="cd00338">
    <property type="entry name" value="Ser_Recombinase"/>
    <property type="match status" value="1"/>
</dbReference>
<feature type="domain" description="Resolvase/invertase-type recombinase catalytic" evidence="5">
    <location>
        <begin position="3"/>
        <end position="153"/>
    </location>
</feature>
<evidence type="ECO:0000259" key="6">
    <source>
        <dbReference type="PROSITE" id="PS51737"/>
    </source>
</evidence>
<organism evidence="7 8">
    <name type="scientific">Luteibacter sahnii</name>
    <dbReference type="NCBI Taxonomy" id="3021977"/>
    <lineage>
        <taxon>Bacteria</taxon>
        <taxon>Pseudomonadati</taxon>
        <taxon>Pseudomonadota</taxon>
        <taxon>Gammaproteobacteria</taxon>
        <taxon>Lysobacterales</taxon>
        <taxon>Rhodanobacteraceae</taxon>
        <taxon>Luteibacter</taxon>
    </lineage>
</organism>
<dbReference type="PANTHER" id="PTHR30461:SF23">
    <property type="entry name" value="DNA RECOMBINASE-RELATED"/>
    <property type="match status" value="1"/>
</dbReference>
<evidence type="ECO:0000256" key="1">
    <source>
        <dbReference type="ARBA" id="ARBA00022908"/>
    </source>
</evidence>
<evidence type="ECO:0000256" key="3">
    <source>
        <dbReference type="ARBA" id="ARBA00023172"/>
    </source>
</evidence>
<dbReference type="Proteomes" id="UP001528850">
    <property type="component" value="Unassembled WGS sequence"/>
</dbReference>
<feature type="domain" description="Recombinase" evidence="6">
    <location>
        <begin position="184"/>
        <end position="306"/>
    </location>
</feature>
<dbReference type="SMART" id="SM00857">
    <property type="entry name" value="Resolvase"/>
    <property type="match status" value="1"/>
</dbReference>